<sequence>MYNFLFKKIAIYILLFSFISLTYGQETIDFAVANWPPYFDDKVKNKGSLAQYLKNLLKNKGIDVNYVWYKSWKAAYNNSSAGRVMASPGWICNKERAKSFYFTYPIYIMEHVVFHLKSNPVKLTSIESLKNAGPIVITESYYFGREFETAAKKYKFAIRKVRLEKLSFNLLLKNRAALAPMPLDNGFIILNKYYTKEQRDKITYSPSFFKNNYYHVMVSKKYPEAIHLYETLNKILIKQSFNNKLHSDLKLHKVCPGVTQPEW</sequence>
<accession>A0ABS5ZET2</accession>
<dbReference type="Gene3D" id="3.40.190.10">
    <property type="entry name" value="Periplasmic binding protein-like II"/>
    <property type="match status" value="2"/>
</dbReference>
<dbReference type="SUPFAM" id="SSF53850">
    <property type="entry name" value="Periplasmic binding protein-like II"/>
    <property type="match status" value="1"/>
</dbReference>
<evidence type="ECO:0000313" key="2">
    <source>
        <dbReference type="Proteomes" id="UP000690515"/>
    </source>
</evidence>
<organism evidence="1 2">
    <name type="scientific">Zooshikella harenae</name>
    <dbReference type="NCBI Taxonomy" id="2827238"/>
    <lineage>
        <taxon>Bacteria</taxon>
        <taxon>Pseudomonadati</taxon>
        <taxon>Pseudomonadota</taxon>
        <taxon>Gammaproteobacteria</taxon>
        <taxon>Oceanospirillales</taxon>
        <taxon>Zooshikellaceae</taxon>
        <taxon>Zooshikella</taxon>
    </lineage>
</organism>
<gene>
    <name evidence="1" type="ORF">KCG35_16050</name>
</gene>
<dbReference type="EMBL" id="JAGSOY010000042">
    <property type="protein sequence ID" value="MBU2712582.1"/>
    <property type="molecule type" value="Genomic_DNA"/>
</dbReference>
<dbReference type="Proteomes" id="UP000690515">
    <property type="component" value="Unassembled WGS sequence"/>
</dbReference>
<protein>
    <submittedName>
        <fullName evidence="1">Transporter substrate-binding domain-containing protein</fullName>
    </submittedName>
</protein>
<name>A0ABS5ZET2_9GAMM</name>
<comment type="caution">
    <text evidence="1">The sequence shown here is derived from an EMBL/GenBank/DDBJ whole genome shotgun (WGS) entry which is preliminary data.</text>
</comment>
<proteinExistence type="predicted"/>
<reference evidence="1 2" key="1">
    <citation type="submission" date="2021-04" db="EMBL/GenBank/DDBJ databases">
        <authorList>
            <person name="Pira H."/>
            <person name="Risdian C."/>
            <person name="Wink J."/>
        </authorList>
    </citation>
    <scope>NUCLEOTIDE SEQUENCE [LARGE SCALE GENOMIC DNA]</scope>
    <source>
        <strain evidence="1 2">WH53</strain>
    </source>
</reference>
<keyword evidence="2" id="KW-1185">Reference proteome</keyword>
<dbReference type="RefSeq" id="WP_215820811.1">
    <property type="nucleotide sequence ID" value="NZ_JAGSOY010000042.1"/>
</dbReference>
<evidence type="ECO:0000313" key="1">
    <source>
        <dbReference type="EMBL" id="MBU2712582.1"/>
    </source>
</evidence>